<dbReference type="PANTHER" id="PTHR32472:SF10">
    <property type="entry name" value="DNA REPAIR PROTEIN RADA-LIKE PROTEIN"/>
    <property type="match status" value="1"/>
</dbReference>
<keyword evidence="2 11" id="KW-0547">Nucleotide-binding</keyword>
<dbReference type="HAMAP" id="MF_01498">
    <property type="entry name" value="RadA_bact"/>
    <property type="match status" value="1"/>
</dbReference>
<dbReference type="RefSeq" id="WP_012875290.1">
    <property type="nucleotide sequence ID" value="NC_013525.1"/>
</dbReference>
<dbReference type="Pfam" id="PF13481">
    <property type="entry name" value="AAA_25"/>
    <property type="match status" value="1"/>
</dbReference>
<dbReference type="MEROPS" id="S16.A04"/>
<dbReference type="Pfam" id="PF13541">
    <property type="entry name" value="ChlI"/>
    <property type="match status" value="1"/>
</dbReference>
<keyword evidence="9 11" id="KW-0238">DNA-binding</keyword>
<evidence type="ECO:0000256" key="5">
    <source>
        <dbReference type="ARBA" id="ARBA00022801"/>
    </source>
</evidence>
<dbReference type="SMART" id="SM00382">
    <property type="entry name" value="AAA"/>
    <property type="match status" value="1"/>
</dbReference>
<keyword evidence="10 11" id="KW-0234">DNA repair</keyword>
<dbReference type="InterPro" id="IPR027417">
    <property type="entry name" value="P-loop_NTPase"/>
</dbReference>
<dbReference type="NCBIfam" id="TIGR00416">
    <property type="entry name" value="sms"/>
    <property type="match status" value="1"/>
</dbReference>
<feature type="region of interest" description="Lon-protease-like" evidence="11">
    <location>
        <begin position="352"/>
        <end position="460"/>
    </location>
</feature>
<dbReference type="GO" id="GO:0032259">
    <property type="term" value="P:methylation"/>
    <property type="evidence" value="ECO:0007669"/>
    <property type="project" value="UniProtKB-KW"/>
</dbReference>
<dbReference type="GO" id="GO:0140664">
    <property type="term" value="F:ATP-dependent DNA damage sensor activity"/>
    <property type="evidence" value="ECO:0007669"/>
    <property type="project" value="InterPro"/>
</dbReference>
<comment type="domain">
    <text evidence="11">The middle region has homology to RecA with ATPase motifs including the RadA KNRFG motif, while the C-terminus is homologous to Lon protease.</text>
</comment>
<keyword evidence="1 11" id="KW-0479">Metal-binding</keyword>
<evidence type="ECO:0000313" key="15">
    <source>
        <dbReference type="EMBL" id="ACZ42255.1"/>
    </source>
</evidence>
<dbReference type="PROSITE" id="PS50162">
    <property type="entry name" value="RECA_2"/>
    <property type="match status" value="1"/>
</dbReference>
<feature type="binding site" evidence="11">
    <location>
        <begin position="96"/>
        <end position="103"/>
    </location>
    <ligand>
        <name>ATP</name>
        <dbReference type="ChEBI" id="CHEBI:30616"/>
    </ligand>
</feature>
<name>D1CBU0_THET1</name>
<feature type="short sequence motif" description="RadA KNRFG motif" evidence="11">
    <location>
        <begin position="253"/>
        <end position="257"/>
    </location>
</feature>
<dbReference type="OrthoDB" id="9803906at2"/>
<dbReference type="SUPFAM" id="SSF52540">
    <property type="entry name" value="P-loop containing nucleoside triphosphate hydrolases"/>
    <property type="match status" value="1"/>
</dbReference>
<comment type="function">
    <text evidence="13">DNA-dependent ATPase involved in processing of recombination intermediates, plays a role in repairing DNA breaks. Stimulates the branch migration of RecA-mediated strand transfer reactions, allowing the 3' invading strand to extend heteroduplex DNA faster. Binds ssDNA in the presence of ADP but not other nucleotides, has ATPase activity that is stimulated by ssDNA and various branched DNA structures, but inhibited by SSB. Does not have RecA's homology-searching function.</text>
</comment>
<keyword evidence="6 13" id="KW-0862">Zinc</keyword>
<evidence type="ECO:0000313" key="16">
    <source>
        <dbReference type="Proteomes" id="UP000000323"/>
    </source>
</evidence>
<dbReference type="PRINTS" id="PR01874">
    <property type="entry name" value="DNAREPAIRADA"/>
</dbReference>
<keyword evidence="8 11" id="KW-0346">Stress response</keyword>
<protein>
    <recommendedName>
        <fullName evidence="11 12">DNA repair protein RadA</fullName>
    </recommendedName>
</protein>
<comment type="function">
    <text evidence="11">Plays a role in repairing double-strand DNA breaks, probably involving stabilizing or processing branched DNA or blocked replication forks.</text>
</comment>
<dbReference type="KEGG" id="ttr:Tter_1348"/>
<dbReference type="Proteomes" id="UP000000323">
    <property type="component" value="Chromosome 1"/>
</dbReference>
<dbReference type="STRING" id="525904.Tter_1348"/>
<evidence type="ECO:0000256" key="10">
    <source>
        <dbReference type="ARBA" id="ARBA00023204"/>
    </source>
</evidence>
<dbReference type="CDD" id="cd01121">
    <property type="entry name" value="RadA_SMS_N"/>
    <property type="match status" value="1"/>
</dbReference>
<keyword evidence="15" id="KW-0808">Transferase</keyword>
<dbReference type="InterPro" id="IPR003593">
    <property type="entry name" value="AAA+_ATPase"/>
</dbReference>
<dbReference type="GO" id="GO:0005524">
    <property type="term" value="F:ATP binding"/>
    <property type="evidence" value="ECO:0007669"/>
    <property type="project" value="UniProtKB-UniRule"/>
</dbReference>
<keyword evidence="7 11" id="KW-0067">ATP-binding</keyword>
<evidence type="ECO:0000256" key="7">
    <source>
        <dbReference type="ARBA" id="ARBA00022840"/>
    </source>
</evidence>
<evidence type="ECO:0000256" key="8">
    <source>
        <dbReference type="ARBA" id="ARBA00023016"/>
    </source>
</evidence>
<evidence type="ECO:0000259" key="14">
    <source>
        <dbReference type="PROSITE" id="PS50162"/>
    </source>
</evidence>
<dbReference type="HOGENOM" id="CLU_018264_0_1_0"/>
<dbReference type="GO" id="GO:0008270">
    <property type="term" value="F:zinc ion binding"/>
    <property type="evidence" value="ECO:0007669"/>
    <property type="project" value="UniProtKB-KW"/>
</dbReference>
<dbReference type="GO" id="GO:0000725">
    <property type="term" value="P:recombinational repair"/>
    <property type="evidence" value="ECO:0007669"/>
    <property type="project" value="UniProtKB-UniRule"/>
</dbReference>
<evidence type="ECO:0000256" key="9">
    <source>
        <dbReference type="ARBA" id="ARBA00023125"/>
    </source>
</evidence>
<dbReference type="EMBL" id="CP001825">
    <property type="protein sequence ID" value="ACZ42255.1"/>
    <property type="molecule type" value="Genomic_DNA"/>
</dbReference>
<dbReference type="FunFam" id="3.40.50.300:FF:000050">
    <property type="entry name" value="DNA repair protein RadA"/>
    <property type="match status" value="1"/>
</dbReference>
<dbReference type="Gene3D" id="3.40.50.300">
    <property type="entry name" value="P-loop containing nucleotide triphosphate hydrolases"/>
    <property type="match status" value="1"/>
</dbReference>
<evidence type="ECO:0000256" key="13">
    <source>
        <dbReference type="RuleBase" id="RU003555"/>
    </source>
</evidence>
<keyword evidence="16" id="KW-1185">Reference proteome</keyword>
<dbReference type="GO" id="GO:0003684">
    <property type="term" value="F:damaged DNA binding"/>
    <property type="evidence" value="ECO:0007669"/>
    <property type="project" value="InterPro"/>
</dbReference>
<proteinExistence type="inferred from homology"/>
<keyword evidence="4 13" id="KW-0863">Zinc-finger</keyword>
<dbReference type="Gene3D" id="3.30.230.10">
    <property type="match status" value="1"/>
</dbReference>
<dbReference type="InterPro" id="IPR014721">
    <property type="entry name" value="Ribsml_uS5_D2-typ_fold_subgr"/>
</dbReference>
<evidence type="ECO:0000256" key="6">
    <source>
        <dbReference type="ARBA" id="ARBA00022833"/>
    </source>
</evidence>
<dbReference type="GO" id="GO:0005829">
    <property type="term" value="C:cytosol"/>
    <property type="evidence" value="ECO:0007669"/>
    <property type="project" value="TreeGrafter"/>
</dbReference>
<evidence type="ECO:0000256" key="12">
    <source>
        <dbReference type="NCBIfam" id="TIGR00416"/>
    </source>
</evidence>
<keyword evidence="3 11" id="KW-0227">DNA damage</keyword>
<dbReference type="GO" id="GO:0016787">
    <property type="term" value="F:hydrolase activity"/>
    <property type="evidence" value="ECO:0007669"/>
    <property type="project" value="UniProtKB-KW"/>
</dbReference>
<gene>
    <name evidence="11" type="primary">radA</name>
    <name evidence="15" type="ordered locus">Tter_1348</name>
</gene>
<sequence>MSKTRSRTVYVCNSCGNVSPKWQGRCPECGQWNTYVETVEQPAPTTSGISTNVTSRPRRLKDVSADDIHRIHVPMPEVNRVLGGGIVSGSLVLIGGDPGVGKSTLLLQLCCLLCDQLSTVLYVSGEESIEQIRLRASRLGRIPDNLWAVSETSLEAILNLIEEQSPSLVIIDSIQTIYSENIESAAGSVSQVRDCTMALMLTAKSRNIPMFIVGHVTKEGAIAGPKVLEHIVDTVLYLEGDRAHQYRLLRAAKNRYGSTNEVGVFEMTQEGLIDVPNPSEVFLSERPEDTVGSSIAVLLEGSRPLLVELQALAIHNPTGIPRRTSNGLDYNRLLLLIAVLTKRVGLKLADQDIYVNVVGGLRLDEPSSDLAVAVAIASSALNRPVREDTIFVGEVGLSGELRSVPNIDRRISEAASLGFKRAVCAPVKKNAQKINSIQIVQAKTLAEAIGKSLYPPAGKD</sequence>
<keyword evidence="5" id="KW-0378">Hydrolase</keyword>
<evidence type="ECO:0000256" key="4">
    <source>
        <dbReference type="ARBA" id="ARBA00022771"/>
    </source>
</evidence>
<dbReference type="eggNOG" id="COG1066">
    <property type="taxonomic scope" value="Bacteria"/>
</dbReference>
<dbReference type="InterPro" id="IPR004504">
    <property type="entry name" value="DNA_repair_RadA"/>
</dbReference>
<reference evidence="16" key="1">
    <citation type="journal article" date="2010" name="Stand. Genomic Sci.">
        <title>Complete genome sequence of 'Thermobaculum terrenum' type strain (YNP1).</title>
        <authorList>
            <person name="Kiss H."/>
            <person name="Cleland D."/>
            <person name="Lapidus A."/>
            <person name="Lucas S."/>
            <person name="Glavina Del Rio T."/>
            <person name="Nolan M."/>
            <person name="Tice H."/>
            <person name="Han C."/>
            <person name="Goodwin L."/>
            <person name="Pitluck S."/>
            <person name="Liolios K."/>
            <person name="Ivanova N."/>
            <person name="Mavromatis K."/>
            <person name="Ovchinnikova G."/>
            <person name="Pati A."/>
            <person name="Chen A."/>
            <person name="Palaniappan K."/>
            <person name="Land M."/>
            <person name="Hauser L."/>
            <person name="Chang Y."/>
            <person name="Jeffries C."/>
            <person name="Lu M."/>
            <person name="Brettin T."/>
            <person name="Detter J."/>
            <person name="Goker M."/>
            <person name="Tindall B."/>
            <person name="Beck B."/>
            <person name="McDermott T."/>
            <person name="Woyke T."/>
            <person name="Bristow J."/>
            <person name="Eisen J."/>
            <person name="Markowitz V."/>
            <person name="Hugenholtz P."/>
            <person name="Kyrpides N."/>
            <person name="Klenk H."/>
            <person name="Cheng J."/>
        </authorList>
    </citation>
    <scope>NUCLEOTIDE SEQUENCE [LARGE SCALE GENOMIC DNA]</scope>
    <source>
        <strain evidence="16">ATCC BAA-798 / YNP1</strain>
    </source>
</reference>
<dbReference type="PANTHER" id="PTHR32472">
    <property type="entry name" value="DNA REPAIR PROTEIN RADA"/>
    <property type="match status" value="1"/>
</dbReference>
<keyword evidence="15" id="KW-0489">Methyltransferase</keyword>
<evidence type="ECO:0000256" key="11">
    <source>
        <dbReference type="HAMAP-Rule" id="MF_01498"/>
    </source>
</evidence>
<dbReference type="GO" id="GO:0008168">
    <property type="term" value="F:methyltransferase activity"/>
    <property type="evidence" value="ECO:0007669"/>
    <property type="project" value="UniProtKB-KW"/>
</dbReference>
<evidence type="ECO:0000256" key="1">
    <source>
        <dbReference type="ARBA" id="ARBA00022723"/>
    </source>
</evidence>
<dbReference type="AlphaFoldDB" id="D1CBU0"/>
<evidence type="ECO:0000256" key="3">
    <source>
        <dbReference type="ARBA" id="ARBA00022763"/>
    </source>
</evidence>
<dbReference type="Pfam" id="PF18073">
    <property type="entry name" value="Zn_ribbon_LapB"/>
    <property type="match status" value="1"/>
</dbReference>
<evidence type="ECO:0000256" key="2">
    <source>
        <dbReference type="ARBA" id="ARBA00022741"/>
    </source>
</evidence>
<dbReference type="SUPFAM" id="SSF54211">
    <property type="entry name" value="Ribosomal protein S5 domain 2-like"/>
    <property type="match status" value="1"/>
</dbReference>
<organism evidence="15 16">
    <name type="scientific">Thermobaculum terrenum (strain ATCC BAA-798 / CCMEE 7001 / YNP1)</name>
    <dbReference type="NCBI Taxonomy" id="525904"/>
    <lineage>
        <taxon>Bacteria</taxon>
        <taxon>Bacillati</taxon>
        <taxon>Chloroflexota</taxon>
        <taxon>Chloroflexia</taxon>
        <taxon>Candidatus Thermobaculales</taxon>
        <taxon>Candidatus Thermobaculaceae</taxon>
        <taxon>Thermobaculum</taxon>
    </lineage>
</organism>
<accession>D1CBU0</accession>
<feature type="domain" description="RecA family profile 1" evidence="14">
    <location>
        <begin position="67"/>
        <end position="216"/>
    </location>
</feature>
<dbReference type="InterPro" id="IPR041166">
    <property type="entry name" value="Rubredoxin_2"/>
</dbReference>
<comment type="similarity">
    <text evidence="11 13">Belongs to the RecA family. RadA subfamily.</text>
</comment>
<dbReference type="InterPro" id="IPR020568">
    <property type="entry name" value="Ribosomal_Su5_D2-typ_SF"/>
</dbReference>
<dbReference type="InterPro" id="IPR020588">
    <property type="entry name" value="RecA_ATP-bd"/>
</dbReference>